<evidence type="ECO:0000313" key="2">
    <source>
        <dbReference type="EMBL" id="TFW16137.1"/>
    </source>
</evidence>
<evidence type="ECO:0000256" key="1">
    <source>
        <dbReference type="ARBA" id="ARBA00009981"/>
    </source>
</evidence>
<dbReference type="InterPro" id="IPR051416">
    <property type="entry name" value="phD-YefM_TA_antitoxins"/>
</dbReference>
<reference evidence="2 3" key="1">
    <citation type="submission" date="2019-03" db="EMBL/GenBank/DDBJ databases">
        <title>Draft Genome Sequence of Duganella callidus sp. nov., a Novel Duganella Species Isolated from Cultivated Soil.</title>
        <authorList>
            <person name="Raths R."/>
            <person name="Peta V."/>
            <person name="Bucking H."/>
        </authorList>
    </citation>
    <scope>NUCLEOTIDE SEQUENCE [LARGE SCALE GENOMIC DNA]</scope>
    <source>
        <strain evidence="2 3">DN04</strain>
    </source>
</reference>
<evidence type="ECO:0000313" key="3">
    <source>
        <dbReference type="Proteomes" id="UP000297729"/>
    </source>
</evidence>
<accession>A0A4Y9S476</accession>
<sequence length="77" mass="8324">MPIVDISVAQTQLTSLLEAARRGEEVILTEAGQPVAELLAMPTPKPFKFGTMKGRIWIAEDFDAPLPADLLAAFEGK</sequence>
<organism evidence="2 3">
    <name type="scientific">Duganella callida</name>
    <dbReference type="NCBI Taxonomy" id="2561932"/>
    <lineage>
        <taxon>Bacteria</taxon>
        <taxon>Pseudomonadati</taxon>
        <taxon>Pseudomonadota</taxon>
        <taxon>Betaproteobacteria</taxon>
        <taxon>Burkholderiales</taxon>
        <taxon>Oxalobacteraceae</taxon>
        <taxon>Telluria group</taxon>
        <taxon>Duganella</taxon>
    </lineage>
</organism>
<dbReference type="InterPro" id="IPR036165">
    <property type="entry name" value="YefM-like_sf"/>
</dbReference>
<proteinExistence type="inferred from homology"/>
<comment type="caution">
    <text evidence="2">The sequence shown here is derived from an EMBL/GenBank/DDBJ whole genome shotgun (WGS) entry which is preliminary data.</text>
</comment>
<dbReference type="Gene3D" id="3.40.1620.10">
    <property type="entry name" value="YefM-like domain"/>
    <property type="match status" value="1"/>
</dbReference>
<keyword evidence="3" id="KW-1185">Reference proteome</keyword>
<dbReference type="Proteomes" id="UP000297729">
    <property type="component" value="Unassembled WGS sequence"/>
</dbReference>
<name>A0A4Y9S476_9BURK</name>
<dbReference type="PANTHER" id="PTHR35377">
    <property type="entry name" value="ANTITOXIN VAPB49-RELATED-RELATED"/>
    <property type="match status" value="1"/>
</dbReference>
<comment type="similarity">
    <text evidence="1">Belongs to the phD/YefM antitoxin family.</text>
</comment>
<dbReference type="EMBL" id="SPVG01000241">
    <property type="protein sequence ID" value="TFW16137.1"/>
    <property type="molecule type" value="Genomic_DNA"/>
</dbReference>
<dbReference type="AlphaFoldDB" id="A0A4Y9S476"/>
<dbReference type="SUPFAM" id="SSF143120">
    <property type="entry name" value="YefM-like"/>
    <property type="match status" value="1"/>
</dbReference>
<gene>
    <name evidence="2" type="ORF">E4L98_24310</name>
</gene>
<dbReference type="PANTHER" id="PTHR35377:SF7">
    <property type="entry name" value="SSL1004 PROTEIN"/>
    <property type="match status" value="1"/>
</dbReference>
<dbReference type="OrthoDB" id="9800503at2"/>
<dbReference type="RefSeq" id="WP_135204117.1">
    <property type="nucleotide sequence ID" value="NZ_SPVG01000241.1"/>
</dbReference>
<protein>
    <submittedName>
        <fullName evidence="2">Type II toxin-antitoxin system prevent-host-death family antitoxin</fullName>
    </submittedName>
</protein>